<dbReference type="PROSITE" id="PS51186">
    <property type="entry name" value="GNAT"/>
    <property type="match status" value="1"/>
</dbReference>
<dbReference type="Gene3D" id="3.40.630.30">
    <property type="match status" value="1"/>
</dbReference>
<dbReference type="InterPro" id="IPR016181">
    <property type="entry name" value="Acyl_CoA_acyltransferase"/>
</dbReference>
<name>A0A0P1E500_9RHOB</name>
<keyword evidence="2" id="KW-0808">Transferase</keyword>
<dbReference type="GO" id="GO:0016747">
    <property type="term" value="F:acyltransferase activity, transferring groups other than amino-acyl groups"/>
    <property type="evidence" value="ECO:0007669"/>
    <property type="project" value="InterPro"/>
</dbReference>
<evidence type="ECO:0000313" key="2">
    <source>
        <dbReference type="EMBL" id="CUH43624.1"/>
    </source>
</evidence>
<evidence type="ECO:0000313" key="3">
    <source>
        <dbReference type="Proteomes" id="UP000050786"/>
    </source>
</evidence>
<dbReference type="RefSeq" id="WP_058273617.1">
    <property type="nucleotide sequence ID" value="NZ_CYPS01000036.1"/>
</dbReference>
<organism evidence="2 3">
    <name type="scientific">Ruegeria atlantica</name>
    <dbReference type="NCBI Taxonomy" id="81569"/>
    <lineage>
        <taxon>Bacteria</taxon>
        <taxon>Pseudomonadati</taxon>
        <taxon>Pseudomonadota</taxon>
        <taxon>Alphaproteobacteria</taxon>
        <taxon>Rhodobacterales</taxon>
        <taxon>Roseobacteraceae</taxon>
        <taxon>Ruegeria</taxon>
    </lineage>
</organism>
<dbReference type="InterPro" id="IPR000182">
    <property type="entry name" value="GNAT_dom"/>
</dbReference>
<accession>A0A0P1E500</accession>
<keyword evidence="3" id="KW-1185">Reference proteome</keyword>
<dbReference type="Pfam" id="PF00583">
    <property type="entry name" value="Acetyltransf_1"/>
    <property type="match status" value="1"/>
</dbReference>
<gene>
    <name evidence="2" type="ORF">RUM4293_02519</name>
</gene>
<protein>
    <submittedName>
        <fullName evidence="2">Putative acetyltransferase</fullName>
    </submittedName>
</protein>
<dbReference type="SUPFAM" id="SSF55729">
    <property type="entry name" value="Acyl-CoA N-acyltransferases (Nat)"/>
    <property type="match status" value="1"/>
</dbReference>
<dbReference type="CDD" id="cd04301">
    <property type="entry name" value="NAT_SF"/>
    <property type="match status" value="1"/>
</dbReference>
<dbReference type="Proteomes" id="UP000050786">
    <property type="component" value="Unassembled WGS sequence"/>
</dbReference>
<feature type="domain" description="N-acetyltransferase" evidence="1">
    <location>
        <begin position="145"/>
        <end position="282"/>
    </location>
</feature>
<sequence>MNWQEAQGADVQKIDRFLFEHIQTSMFPLANLRDFGLRGSDPRAVNLWTLGEGPRAVFGITNEGMVLPQCPECSDEVLSHAIRLIRGRKLFGLAAEATQAGRIMQLAGWEDRPATLNSDEPGFSLDLNRLVMPDATGAKLVPLDELHRSITVGWRQDYLIEAMGFDPERAQPQAQKDIAVYIERDSHRALLMDNQLVGMTGFNSRLPEVVQIGGVYTPPDFRGHGYARLAVALHLREAHSNGATRAVLFAASDAAARAYIAIGFRPAGHYSLILFKNPEDTA</sequence>
<dbReference type="AlphaFoldDB" id="A0A0P1E500"/>
<proteinExistence type="predicted"/>
<dbReference type="EMBL" id="CYPS01000036">
    <property type="protein sequence ID" value="CUH43624.1"/>
    <property type="molecule type" value="Genomic_DNA"/>
</dbReference>
<reference evidence="3" key="1">
    <citation type="submission" date="2015-09" db="EMBL/GenBank/DDBJ databases">
        <authorList>
            <person name="Rodrigo-Torres L."/>
            <person name="Arahal D.R."/>
        </authorList>
    </citation>
    <scope>NUCLEOTIDE SEQUENCE [LARGE SCALE GENOMIC DNA]</scope>
    <source>
        <strain evidence="3">CECT 4293</strain>
    </source>
</reference>
<evidence type="ECO:0000259" key="1">
    <source>
        <dbReference type="PROSITE" id="PS51186"/>
    </source>
</evidence>